<keyword evidence="3 6" id="KW-0812">Transmembrane</keyword>
<evidence type="ECO:0000313" key="7">
    <source>
        <dbReference type="EMBL" id="SPL62362.1"/>
    </source>
</evidence>
<dbReference type="CDD" id="cd06579">
    <property type="entry name" value="TM_PBP1_transp_AraH_like"/>
    <property type="match status" value="1"/>
</dbReference>
<dbReference type="PANTHER" id="PTHR32196:SF72">
    <property type="entry name" value="RIBOSE IMPORT PERMEASE PROTEIN RBSC"/>
    <property type="match status" value="1"/>
</dbReference>
<feature type="transmembrane region" description="Helical" evidence="6">
    <location>
        <begin position="168"/>
        <end position="190"/>
    </location>
</feature>
<feature type="transmembrane region" description="Helical" evidence="6">
    <location>
        <begin position="262"/>
        <end position="288"/>
    </location>
</feature>
<accession>A0A2P9HE38</accession>
<dbReference type="AlphaFoldDB" id="A0A2P9HE38"/>
<evidence type="ECO:0000313" key="8">
    <source>
        <dbReference type="Proteomes" id="UP000246073"/>
    </source>
</evidence>
<dbReference type="InterPro" id="IPR001851">
    <property type="entry name" value="ABC_transp_permease"/>
</dbReference>
<evidence type="ECO:0000256" key="4">
    <source>
        <dbReference type="ARBA" id="ARBA00022989"/>
    </source>
</evidence>
<dbReference type="GO" id="GO:0005886">
    <property type="term" value="C:plasma membrane"/>
    <property type="evidence" value="ECO:0007669"/>
    <property type="project" value="UniProtKB-SubCell"/>
</dbReference>
<organism evidence="7 8">
    <name type="scientific">Ochrobactrum soli</name>
    <dbReference type="NCBI Taxonomy" id="2448455"/>
    <lineage>
        <taxon>Bacteria</taxon>
        <taxon>Pseudomonadati</taxon>
        <taxon>Pseudomonadota</taxon>
        <taxon>Alphaproteobacteria</taxon>
        <taxon>Hyphomicrobiales</taxon>
        <taxon>Brucellaceae</taxon>
        <taxon>Brucella/Ochrobactrum group</taxon>
        <taxon>Ochrobactrum</taxon>
    </lineage>
</organism>
<evidence type="ECO:0000256" key="2">
    <source>
        <dbReference type="ARBA" id="ARBA00022475"/>
    </source>
</evidence>
<dbReference type="Proteomes" id="UP000246073">
    <property type="component" value="Unassembled WGS sequence"/>
</dbReference>
<keyword evidence="5 6" id="KW-0472">Membrane</keyword>
<proteinExistence type="predicted"/>
<evidence type="ECO:0000256" key="3">
    <source>
        <dbReference type="ARBA" id="ARBA00022692"/>
    </source>
</evidence>
<feature type="transmembrane region" description="Helical" evidence="6">
    <location>
        <begin position="221"/>
        <end position="242"/>
    </location>
</feature>
<evidence type="ECO:0000256" key="5">
    <source>
        <dbReference type="ARBA" id="ARBA00023136"/>
    </source>
</evidence>
<feature type="transmembrane region" description="Helical" evidence="6">
    <location>
        <begin position="128"/>
        <end position="148"/>
    </location>
</feature>
<dbReference type="PANTHER" id="PTHR32196">
    <property type="entry name" value="ABC TRANSPORTER PERMEASE PROTEIN YPHD-RELATED-RELATED"/>
    <property type="match status" value="1"/>
</dbReference>
<dbReference type="GO" id="GO:0022857">
    <property type="term" value="F:transmembrane transporter activity"/>
    <property type="evidence" value="ECO:0007669"/>
    <property type="project" value="InterPro"/>
</dbReference>
<comment type="subcellular location">
    <subcellularLocation>
        <location evidence="1">Cell membrane</location>
        <topology evidence="1">Multi-pass membrane protein</topology>
    </subcellularLocation>
</comment>
<reference evidence="8" key="1">
    <citation type="submission" date="2017-12" db="EMBL/GenBank/DDBJ databases">
        <authorList>
            <person name="Diaz M."/>
        </authorList>
    </citation>
    <scope>NUCLEOTIDE SEQUENCE [LARGE SCALE GENOMIC DNA]</scope>
    <source>
        <strain evidence="8">FI11154</strain>
    </source>
</reference>
<feature type="transmembrane region" description="Helical" evidence="6">
    <location>
        <begin position="27"/>
        <end position="47"/>
    </location>
</feature>
<dbReference type="RefSeq" id="WP_109366516.1">
    <property type="nucleotide sequence ID" value="NZ_OOFM01000002.1"/>
</dbReference>
<keyword evidence="4 6" id="KW-1133">Transmembrane helix</keyword>
<evidence type="ECO:0000256" key="1">
    <source>
        <dbReference type="ARBA" id="ARBA00004651"/>
    </source>
</evidence>
<protein>
    <submittedName>
        <fullName evidence="7">Ribose ABC transport system, permease protein RbsC (TC 3.A.1.2.1)</fullName>
    </submittedName>
</protein>
<gene>
    <name evidence="7" type="ORF">OHAE_5430</name>
</gene>
<name>A0A2P9HE38_9HYPH</name>
<feature type="transmembrane region" description="Helical" evidence="6">
    <location>
        <begin position="300"/>
        <end position="320"/>
    </location>
</feature>
<dbReference type="Pfam" id="PF02653">
    <property type="entry name" value="BPD_transp_2"/>
    <property type="match status" value="1"/>
</dbReference>
<sequence>MSVQTPDTTRILWSRFSHIGHSLELRMFLLTALIVVGLSFASPYFLTYNNILNVLDQSVVVGILAVGLTLVILTAGIDLSVGSTVGLTGVAMAVSFPVFGFYPGIAIGLLTGAVIGFANGFIIEKGGVAAFIVTLGMMSICRSLTYTLSGARSITDLPPQLSEIAMGMIGGIPINVIFLILLYASVYWLLKKTKTGRSLYAVGSNPEAARVAGLSVGRYKISVYVITGVLCAVAAIFLAGRIRSVDPTSGLGLELDAIAATVIGGTSLFGGRGSIIGTFFGVIIMVCIRNGLNLLGIDPYWQGTVIGTIIIAAVLLERLLNANR</sequence>
<feature type="transmembrane region" description="Helical" evidence="6">
    <location>
        <begin position="59"/>
        <end position="81"/>
    </location>
</feature>
<feature type="transmembrane region" description="Helical" evidence="6">
    <location>
        <begin position="101"/>
        <end position="121"/>
    </location>
</feature>
<keyword evidence="2" id="KW-1003">Cell membrane</keyword>
<dbReference type="EMBL" id="OOFM01000002">
    <property type="protein sequence ID" value="SPL62362.1"/>
    <property type="molecule type" value="Genomic_DNA"/>
</dbReference>
<evidence type="ECO:0000256" key="6">
    <source>
        <dbReference type="SAM" id="Phobius"/>
    </source>
</evidence>